<dbReference type="GO" id="GO:0003254">
    <property type="term" value="P:regulation of membrane depolarization"/>
    <property type="evidence" value="ECO:0007669"/>
    <property type="project" value="TreeGrafter"/>
</dbReference>
<dbReference type="InterPro" id="IPR018490">
    <property type="entry name" value="cNMP-bd_dom_sf"/>
</dbReference>
<dbReference type="AlphaFoldDB" id="A0A4P9WTJ7"/>
<evidence type="ECO:0000259" key="2">
    <source>
        <dbReference type="PROSITE" id="PS50042"/>
    </source>
</evidence>
<dbReference type="Proteomes" id="UP000269721">
    <property type="component" value="Unassembled WGS sequence"/>
</dbReference>
<dbReference type="PANTHER" id="PTHR45689">
    <property type="entry name" value="I[[H]] CHANNEL, ISOFORM E"/>
    <property type="match status" value="1"/>
</dbReference>
<dbReference type="Gene3D" id="2.60.120.10">
    <property type="entry name" value="Jelly Rolls"/>
    <property type="match status" value="1"/>
</dbReference>
<dbReference type="SUPFAM" id="SSF51206">
    <property type="entry name" value="cAMP-binding domain-like"/>
    <property type="match status" value="1"/>
</dbReference>
<dbReference type="SMART" id="SM00100">
    <property type="entry name" value="cNMP"/>
    <property type="match status" value="1"/>
</dbReference>
<dbReference type="PANTHER" id="PTHR45689:SF15">
    <property type="entry name" value="TETRAMERIC POTASSIUM-SELECTIVE CYCLIC NUCLEOTIDE GATED CHANNEL"/>
    <property type="match status" value="1"/>
</dbReference>
<evidence type="ECO:0000313" key="4">
    <source>
        <dbReference type="Proteomes" id="UP000269721"/>
    </source>
</evidence>
<dbReference type="Gene3D" id="1.10.287.630">
    <property type="entry name" value="Helix hairpin bin"/>
    <property type="match status" value="1"/>
</dbReference>
<name>A0A4P9WTJ7_9FUNG</name>
<dbReference type="PROSITE" id="PS50042">
    <property type="entry name" value="CNMP_BINDING_3"/>
    <property type="match status" value="1"/>
</dbReference>
<dbReference type="GO" id="GO:0098855">
    <property type="term" value="C:HCN channel complex"/>
    <property type="evidence" value="ECO:0007669"/>
    <property type="project" value="TreeGrafter"/>
</dbReference>
<dbReference type="OrthoDB" id="2152421at2759"/>
<feature type="region of interest" description="Disordered" evidence="1">
    <location>
        <begin position="191"/>
        <end position="218"/>
    </location>
</feature>
<keyword evidence="4" id="KW-1185">Reference proteome</keyword>
<evidence type="ECO:0000256" key="1">
    <source>
        <dbReference type="SAM" id="MobiDB-lite"/>
    </source>
</evidence>
<proteinExistence type="predicted"/>
<dbReference type="GO" id="GO:0005249">
    <property type="term" value="F:voltage-gated potassium channel activity"/>
    <property type="evidence" value="ECO:0007669"/>
    <property type="project" value="TreeGrafter"/>
</dbReference>
<dbReference type="EMBL" id="KZ993839">
    <property type="protein sequence ID" value="RKO94680.1"/>
    <property type="molecule type" value="Genomic_DNA"/>
</dbReference>
<evidence type="ECO:0000313" key="3">
    <source>
        <dbReference type="EMBL" id="RKO94680.1"/>
    </source>
</evidence>
<dbReference type="GO" id="GO:0035725">
    <property type="term" value="P:sodium ion transmembrane transport"/>
    <property type="evidence" value="ECO:0007669"/>
    <property type="project" value="TreeGrafter"/>
</dbReference>
<organism evidence="3 4">
    <name type="scientific">Blyttiomyces helicus</name>
    <dbReference type="NCBI Taxonomy" id="388810"/>
    <lineage>
        <taxon>Eukaryota</taxon>
        <taxon>Fungi</taxon>
        <taxon>Fungi incertae sedis</taxon>
        <taxon>Chytridiomycota</taxon>
        <taxon>Chytridiomycota incertae sedis</taxon>
        <taxon>Chytridiomycetes</taxon>
        <taxon>Chytridiomycetes incertae sedis</taxon>
        <taxon>Blyttiomyces</taxon>
    </lineage>
</organism>
<dbReference type="CDD" id="cd00038">
    <property type="entry name" value="CAP_ED"/>
    <property type="match status" value="1"/>
</dbReference>
<sequence length="218" mass="24185">MRARIIEYYEFKYSGGKYFDEKAILKELSGPLRQAVSVHNCKHLILQVTFFREADNKFITELSLVLEERHFLEGDLIMHEGDDAEEMYFIWTGTCAVSVQGTKIALMFSGMKRTATIHAASPCVLYSLSKQNLDAVLDRFQEVADTVHQVKRLVFLGAVKGAPRIFHVAPNARSPPQQQVAQERLANFAGGGSCSASTASGAGPRSQYKGVQNGLARR</sequence>
<feature type="compositionally biased region" description="Low complexity" evidence="1">
    <location>
        <begin position="194"/>
        <end position="203"/>
    </location>
</feature>
<dbReference type="InterPro" id="IPR051413">
    <property type="entry name" value="K/Na_HCN_channel"/>
</dbReference>
<gene>
    <name evidence="3" type="ORF">BDK51DRAFT_45481</name>
</gene>
<dbReference type="InterPro" id="IPR000595">
    <property type="entry name" value="cNMP-bd_dom"/>
</dbReference>
<protein>
    <submittedName>
        <fullName evidence="3">Cyclic nucleotide-binding-like protein</fullName>
    </submittedName>
</protein>
<dbReference type="InterPro" id="IPR014710">
    <property type="entry name" value="RmlC-like_jellyroll"/>
</dbReference>
<dbReference type="Pfam" id="PF00027">
    <property type="entry name" value="cNMP_binding"/>
    <property type="match status" value="1"/>
</dbReference>
<feature type="domain" description="Cyclic nucleotide-binding" evidence="2">
    <location>
        <begin position="50"/>
        <end position="137"/>
    </location>
</feature>
<accession>A0A4P9WTJ7</accession>
<reference evidence="4" key="1">
    <citation type="journal article" date="2018" name="Nat. Microbiol.">
        <title>Leveraging single-cell genomics to expand the fungal tree of life.</title>
        <authorList>
            <person name="Ahrendt S.R."/>
            <person name="Quandt C.A."/>
            <person name="Ciobanu D."/>
            <person name="Clum A."/>
            <person name="Salamov A."/>
            <person name="Andreopoulos B."/>
            <person name="Cheng J.F."/>
            <person name="Woyke T."/>
            <person name="Pelin A."/>
            <person name="Henrissat B."/>
            <person name="Reynolds N.K."/>
            <person name="Benny G.L."/>
            <person name="Smith M.E."/>
            <person name="James T.Y."/>
            <person name="Grigoriev I.V."/>
        </authorList>
    </citation>
    <scope>NUCLEOTIDE SEQUENCE [LARGE SCALE GENOMIC DNA]</scope>
</reference>